<gene>
    <name evidence="1" type="ORF">VNO80_26876</name>
</gene>
<dbReference type="PANTHER" id="PTHR18966">
    <property type="entry name" value="IONOTROPIC GLUTAMATE RECEPTOR"/>
    <property type="match status" value="1"/>
</dbReference>
<evidence type="ECO:0000313" key="1">
    <source>
        <dbReference type="EMBL" id="KAK7335105.1"/>
    </source>
</evidence>
<dbReference type="SUPFAM" id="SSF53850">
    <property type="entry name" value="Periplasmic binding protein-like II"/>
    <property type="match status" value="1"/>
</dbReference>
<dbReference type="Proteomes" id="UP001374584">
    <property type="component" value="Unassembled WGS sequence"/>
</dbReference>
<accession>A0AAN9QEV5</accession>
<proteinExistence type="predicted"/>
<reference evidence="1 2" key="1">
    <citation type="submission" date="2024-01" db="EMBL/GenBank/DDBJ databases">
        <title>The genomes of 5 underutilized Papilionoideae crops provide insights into root nodulation and disease resistanc.</title>
        <authorList>
            <person name="Jiang F."/>
        </authorList>
    </citation>
    <scope>NUCLEOTIDE SEQUENCE [LARGE SCALE GENOMIC DNA]</scope>
    <source>
        <strain evidence="1">JINMINGXINNONG_FW02</strain>
        <tissue evidence="1">Leaves</tissue>
    </source>
</reference>
<dbReference type="EMBL" id="JAYMYR010000010">
    <property type="protein sequence ID" value="KAK7335105.1"/>
    <property type="molecule type" value="Genomic_DNA"/>
</dbReference>
<keyword evidence="2" id="KW-1185">Reference proteome</keyword>
<dbReference type="AlphaFoldDB" id="A0AAN9QEV5"/>
<evidence type="ECO:0000313" key="2">
    <source>
        <dbReference type="Proteomes" id="UP001374584"/>
    </source>
</evidence>
<organism evidence="1 2">
    <name type="scientific">Phaseolus coccineus</name>
    <name type="common">Scarlet runner bean</name>
    <name type="synonym">Phaseolus multiflorus</name>
    <dbReference type="NCBI Taxonomy" id="3886"/>
    <lineage>
        <taxon>Eukaryota</taxon>
        <taxon>Viridiplantae</taxon>
        <taxon>Streptophyta</taxon>
        <taxon>Embryophyta</taxon>
        <taxon>Tracheophyta</taxon>
        <taxon>Spermatophyta</taxon>
        <taxon>Magnoliopsida</taxon>
        <taxon>eudicotyledons</taxon>
        <taxon>Gunneridae</taxon>
        <taxon>Pentapetalae</taxon>
        <taxon>rosids</taxon>
        <taxon>fabids</taxon>
        <taxon>Fabales</taxon>
        <taxon>Fabaceae</taxon>
        <taxon>Papilionoideae</taxon>
        <taxon>50 kb inversion clade</taxon>
        <taxon>NPAAA clade</taxon>
        <taxon>indigoferoid/millettioid clade</taxon>
        <taxon>Phaseoleae</taxon>
        <taxon>Phaseolus</taxon>
    </lineage>
</organism>
<protein>
    <submittedName>
        <fullName evidence="1">Uncharacterized protein</fullName>
    </submittedName>
</protein>
<dbReference type="InterPro" id="IPR015683">
    <property type="entry name" value="Ionotropic_Glu_rcpt"/>
</dbReference>
<comment type="caution">
    <text evidence="1">The sequence shown here is derived from an EMBL/GenBank/DDBJ whole genome shotgun (WGS) entry which is preliminary data.</text>
</comment>
<name>A0AAN9QEV5_PHACN</name>
<sequence>MSLQRTVHVLTHRATPEITGSMLNETGTMAWLALTPLIKILSENYVQEVLQFHPENMRNFGALEEYAEALRRTEIGVSFLEVPAAKIFLAKYCKEFLQAEPLYKIEGFGFGCPFLPGVNKAILDLLETSKVRELENKMLASEECEDTELNGETASLSPNSFWVLFILTACRHINIFSLGFRFP</sequence>